<dbReference type="InterPro" id="IPR007527">
    <property type="entry name" value="Znf_SWIM"/>
</dbReference>
<dbReference type="GeneID" id="3229116"/>
<keyword evidence="1" id="KW-0862">Zinc</keyword>
<keyword evidence="1" id="KW-0863">Zinc-finger</keyword>
<reference evidence="3 7" key="2">
    <citation type="journal article" date="2017" name="Sci. Rep.">
        <title>Isolation and genomic characterization of a Dehalococcoides strain suggests genomic rearrangement during culture.</title>
        <authorList>
            <person name="Yohda M."/>
            <person name="Ikegami K."/>
            <person name="Aita Y."/>
            <person name="Kitajima M."/>
            <person name="Takechi A."/>
            <person name="Iwamoto M."/>
            <person name="Fukuda T."/>
            <person name="Tamura N."/>
            <person name="Shibasaki J."/>
            <person name="Koike S."/>
            <person name="Komatsu D."/>
            <person name="Miyagi S."/>
            <person name="Nishimura M."/>
            <person name="Uchino Y."/>
            <person name="Shiroma A."/>
            <person name="Shimoji M."/>
            <person name="Tamotsu H."/>
            <person name="Ashimine N."/>
            <person name="Shinzato M."/>
            <person name="Ohki S."/>
            <person name="Nakano K."/>
            <person name="Teruya K."/>
            <person name="Satou K."/>
            <person name="Hirano T."/>
            <person name="Yagi O."/>
        </authorList>
    </citation>
    <scope>NUCLEOTIDE SEQUENCE [LARGE SCALE GENOMIC DNA]</scope>
    <source>
        <strain evidence="3 7">UCH-ATV1</strain>
    </source>
</reference>
<dbReference type="PROSITE" id="PS50966">
    <property type="entry name" value="ZF_SWIM"/>
    <property type="match status" value="1"/>
</dbReference>
<reference evidence="4 6" key="1">
    <citation type="journal article" date="2015" name="Sci. Rep.">
        <title>A comparative genomics and reductive dehalogenase gene transcription study of two chloroethene-respiring bacteria, Dehalococcoides mccartyi strains MB and 11a.</title>
        <authorList>
            <person name="Low A."/>
            <person name="Shen Z."/>
            <person name="Cheng D."/>
            <person name="Rogers M.J."/>
            <person name="Lee P.K."/>
            <person name="He J."/>
        </authorList>
    </citation>
    <scope>NUCLEOTIDE SEQUENCE [LARGE SCALE GENOMIC DNA]</scope>
    <source>
        <strain evidence="4 6">MB</strain>
    </source>
</reference>
<dbReference type="AlphaFoldDB" id="A0A0V8LXQ3"/>
<evidence type="ECO:0000313" key="6">
    <source>
        <dbReference type="Proteomes" id="UP000053577"/>
    </source>
</evidence>
<evidence type="ECO:0000259" key="2">
    <source>
        <dbReference type="PROSITE" id="PS50966"/>
    </source>
</evidence>
<name>A0A0V8LXQ3_9CHLR</name>
<organism evidence="4 6">
    <name type="scientific">Dehalococcoides mccartyi</name>
    <dbReference type="NCBI Taxonomy" id="61435"/>
    <lineage>
        <taxon>Bacteria</taxon>
        <taxon>Bacillati</taxon>
        <taxon>Chloroflexota</taxon>
        <taxon>Dehalococcoidia</taxon>
        <taxon>Dehalococcoidales</taxon>
        <taxon>Dehalococcoidaceae</taxon>
        <taxon>Dehalococcoides</taxon>
    </lineage>
</organism>
<evidence type="ECO:0000313" key="3">
    <source>
        <dbReference type="EMBL" id="BAZ96645.1"/>
    </source>
</evidence>
<dbReference type="eggNOG" id="ENOG50334K0">
    <property type="taxonomic scope" value="Bacteria"/>
</dbReference>
<protein>
    <recommendedName>
        <fullName evidence="2">SWIM-type domain-containing protein</fullName>
    </recommendedName>
</protein>
<dbReference type="EMBL" id="AP017649">
    <property type="protein sequence ID" value="BAZ96645.1"/>
    <property type="molecule type" value="Genomic_DNA"/>
</dbReference>
<dbReference type="RefSeq" id="WP_010935828.1">
    <property type="nucleotide sequence ID" value="NZ_AP017649.1"/>
</dbReference>
<evidence type="ECO:0000256" key="1">
    <source>
        <dbReference type="PROSITE-ProRule" id="PRU00325"/>
    </source>
</evidence>
<evidence type="ECO:0000313" key="5">
    <source>
        <dbReference type="EMBL" id="WRO07338.1"/>
    </source>
</evidence>
<dbReference type="Proteomes" id="UP001327986">
    <property type="component" value="Chromosome"/>
</dbReference>
<sequence length="87" mass="10101">MQSSLIGKIEKAKRYAQEKDRIRFNQLSVQFRGENDIHTTEYINGQWHCTCNFFAAWGMCSHTMAMEKILDNMLPDEALSNVFAELP</sequence>
<accession>A0A0V8LXQ3</accession>
<dbReference type="PATRIC" id="fig|61435.5.peg.1248"/>
<evidence type="ECO:0000313" key="7">
    <source>
        <dbReference type="Proteomes" id="UP000218257"/>
    </source>
</evidence>
<dbReference type="EMBL" id="CP141531">
    <property type="protein sequence ID" value="WRO07338.1"/>
    <property type="molecule type" value="Genomic_DNA"/>
</dbReference>
<dbReference type="Proteomes" id="UP000053577">
    <property type="component" value="Unassembled WGS sequence"/>
</dbReference>
<reference evidence="5" key="3">
    <citation type="submission" date="2023-12" db="EMBL/GenBank/DDBJ databases">
        <title>Isolation of organohalide respiring bacteria Dehalococcoides mccartyi strain GPTCE1 in groundwater collected near a chemical plant in Suzhou, China.</title>
        <authorList>
            <person name="Liu G."/>
        </authorList>
    </citation>
    <scope>NUCLEOTIDE SEQUENCE</scope>
    <source>
        <strain evidence="5">GPTCE1</strain>
    </source>
</reference>
<evidence type="ECO:0000313" key="4">
    <source>
        <dbReference type="EMBL" id="KSV16286.1"/>
    </source>
</evidence>
<keyword evidence="1" id="KW-0479">Metal-binding</keyword>
<dbReference type="OrthoDB" id="165488at2"/>
<proteinExistence type="predicted"/>
<dbReference type="EMBL" id="JGYD01000027">
    <property type="protein sequence ID" value="KSV16286.1"/>
    <property type="molecule type" value="Genomic_DNA"/>
</dbReference>
<dbReference type="GO" id="GO:0008270">
    <property type="term" value="F:zinc ion binding"/>
    <property type="evidence" value="ECO:0007669"/>
    <property type="project" value="UniProtKB-KW"/>
</dbReference>
<dbReference type="Proteomes" id="UP000218257">
    <property type="component" value="Chromosome"/>
</dbReference>
<gene>
    <name evidence="4" type="ORF">DA01_06330</name>
    <name evidence="3" type="ORF">DEHALATV1_0017</name>
    <name evidence="5" type="ORF">VLL09_00090</name>
</gene>
<feature type="domain" description="SWIM-type" evidence="2">
    <location>
        <begin position="27"/>
        <end position="71"/>
    </location>
</feature>